<dbReference type="RefSeq" id="WP_015236665.1">
    <property type="nucleotide sequence ID" value="NC_019793.1"/>
</dbReference>
<dbReference type="eggNOG" id="COG1329">
    <property type="taxonomic scope" value="Bacteria"/>
</dbReference>
<dbReference type="InterPro" id="IPR003711">
    <property type="entry name" value="CarD-like/TRCF_RID"/>
</dbReference>
<dbReference type="HOGENOM" id="CLU_048259_1_1_0"/>
<dbReference type="SUPFAM" id="SSF141259">
    <property type="entry name" value="CarD-like"/>
    <property type="match status" value="1"/>
</dbReference>
<evidence type="ECO:0000313" key="2">
    <source>
        <dbReference type="EMBL" id="AFZ68363.1"/>
    </source>
</evidence>
<dbReference type="SMART" id="SM01058">
    <property type="entry name" value="CarD_TRCF"/>
    <property type="match status" value="1"/>
</dbReference>
<dbReference type="PATRIC" id="fig|937777.3.peg.2920"/>
<reference evidence="3" key="1">
    <citation type="submission" date="2012-03" db="EMBL/GenBank/DDBJ databases">
        <title>Complete sequence of chromosome of Deinococcus peraridilitoris DSM 19664.</title>
        <authorList>
            <person name="Lucas S."/>
            <person name="Copeland A."/>
            <person name="Lapidus A."/>
            <person name="Glavina del Rio T."/>
            <person name="Dalin E."/>
            <person name="Tice H."/>
            <person name="Bruce D."/>
            <person name="Goodwin L."/>
            <person name="Pitluck S."/>
            <person name="Peters L."/>
            <person name="Mikhailova N."/>
            <person name="Lu M."/>
            <person name="Kyrpides N."/>
            <person name="Mavromatis K."/>
            <person name="Ivanova N."/>
            <person name="Brettin T."/>
            <person name="Detter J.C."/>
            <person name="Han C."/>
            <person name="Larimer F."/>
            <person name="Land M."/>
            <person name="Hauser L."/>
            <person name="Markowitz V."/>
            <person name="Cheng J.-F."/>
            <person name="Hugenholtz P."/>
            <person name="Woyke T."/>
            <person name="Wu D."/>
            <person name="Pukall R."/>
            <person name="Steenblock K."/>
            <person name="Brambilla E."/>
            <person name="Klenk H.-P."/>
            <person name="Eisen J.A."/>
        </authorList>
    </citation>
    <scope>NUCLEOTIDE SEQUENCE [LARGE SCALE GENOMIC DNA]</scope>
    <source>
        <strain evidence="3">DSM 19664 / LMG 22246 / CIP 109416 / KR-200</strain>
    </source>
</reference>
<proteinExistence type="predicted"/>
<dbReference type="PANTHER" id="PTHR38447:SF1">
    <property type="entry name" value="RNA POLYMERASE-BINDING TRANSCRIPTION FACTOR CARD"/>
    <property type="match status" value="1"/>
</dbReference>
<name>L0A388_DEIPD</name>
<protein>
    <submittedName>
        <fullName evidence="2">CarD-like transcriptional regulator</fullName>
    </submittedName>
</protein>
<keyword evidence="3" id="KW-1185">Reference proteome</keyword>
<dbReference type="AlphaFoldDB" id="L0A388"/>
<dbReference type="STRING" id="937777.Deipe_2902"/>
<accession>L0A388</accession>
<dbReference type="Gene3D" id="2.40.10.170">
    <property type="match status" value="1"/>
</dbReference>
<dbReference type="OrthoDB" id="9786074at2"/>
<organism evidence="2 3">
    <name type="scientific">Deinococcus peraridilitoris (strain DSM 19664 / LMG 22246 / CIP 109416 / KR-200)</name>
    <dbReference type="NCBI Taxonomy" id="937777"/>
    <lineage>
        <taxon>Bacteria</taxon>
        <taxon>Thermotogati</taxon>
        <taxon>Deinococcota</taxon>
        <taxon>Deinococci</taxon>
        <taxon>Deinococcales</taxon>
        <taxon>Deinococcaceae</taxon>
        <taxon>Deinococcus</taxon>
    </lineage>
</organism>
<dbReference type="InterPro" id="IPR052531">
    <property type="entry name" value="CarD-like_regulator"/>
</dbReference>
<sequence>MTQLLTLAPGDQVVYPKHGPGVVRAITQRSVGGEVRPYYDIELRTGGMQVLVPVEKASALGLRRVLTKDEVPRLLSVLQGPDTQLPSAFPPRHRLQQAILEGGQLYEVAQLAGTLARRQLHRGLASSELSAFQQAKKAVVLELAVALDLSEAEAARLFDDRCA</sequence>
<dbReference type="EMBL" id="CP003382">
    <property type="protein sequence ID" value="AFZ68363.1"/>
    <property type="molecule type" value="Genomic_DNA"/>
</dbReference>
<evidence type="ECO:0000259" key="1">
    <source>
        <dbReference type="SMART" id="SM01058"/>
    </source>
</evidence>
<gene>
    <name evidence="2" type="ordered locus">Deipe_2902</name>
</gene>
<dbReference type="KEGG" id="dpd:Deipe_2902"/>
<dbReference type="PANTHER" id="PTHR38447">
    <property type="entry name" value="TRANSCRIPTION FACTOR YDEB-RELATED"/>
    <property type="match status" value="1"/>
</dbReference>
<dbReference type="Pfam" id="PF21095">
    <property type="entry name" value="CarD_C"/>
    <property type="match status" value="1"/>
</dbReference>
<dbReference type="InterPro" id="IPR036101">
    <property type="entry name" value="CarD-like/TRCF_RID_sf"/>
</dbReference>
<evidence type="ECO:0000313" key="3">
    <source>
        <dbReference type="Proteomes" id="UP000010467"/>
    </source>
</evidence>
<dbReference type="Gene3D" id="1.20.58.1290">
    <property type="entry name" value="CarD-like, C-terminal domain"/>
    <property type="match status" value="1"/>
</dbReference>
<dbReference type="InterPro" id="IPR048792">
    <property type="entry name" value="CarD_C"/>
</dbReference>
<dbReference type="Proteomes" id="UP000010467">
    <property type="component" value="Chromosome"/>
</dbReference>
<feature type="domain" description="CarD-like/TRCF RNAP-interacting" evidence="1">
    <location>
        <begin position="6"/>
        <end position="116"/>
    </location>
</feature>
<dbReference type="Pfam" id="PF02559">
    <property type="entry name" value="CarD_TRCF_RID"/>
    <property type="match status" value="1"/>
</dbReference>
<dbReference type="GO" id="GO:0009303">
    <property type="term" value="P:rRNA transcription"/>
    <property type="evidence" value="ECO:0007669"/>
    <property type="project" value="TreeGrafter"/>
</dbReference>
<dbReference type="InterPro" id="IPR042215">
    <property type="entry name" value="CarD-like_C"/>
</dbReference>